<dbReference type="Gene3D" id="3.30.2270.10">
    <property type="entry name" value="Folate-binding superfamily"/>
    <property type="match status" value="1"/>
</dbReference>
<gene>
    <name evidence="1" type="ORF">Q4490_07840</name>
    <name evidence="2" type="ORF">Q8W30_07335</name>
</gene>
<name>A0AAW7XK90_9GAMM</name>
<dbReference type="Pfam" id="PF04267">
    <property type="entry name" value="SoxD"/>
    <property type="match status" value="1"/>
</dbReference>
<dbReference type="InterPro" id="IPR006279">
    <property type="entry name" value="SoxD"/>
</dbReference>
<proteinExistence type="predicted"/>
<organism evidence="1 3">
    <name type="scientific">Neptunomonas phycophila</name>
    <dbReference type="NCBI Taxonomy" id="1572645"/>
    <lineage>
        <taxon>Bacteria</taxon>
        <taxon>Pseudomonadati</taxon>
        <taxon>Pseudomonadota</taxon>
        <taxon>Gammaproteobacteria</taxon>
        <taxon>Oceanospirillales</taxon>
        <taxon>Oceanospirillaceae</taxon>
        <taxon>Neptunomonas</taxon>
    </lineage>
</organism>
<evidence type="ECO:0000313" key="1">
    <source>
        <dbReference type="EMBL" id="MDO6453474.1"/>
    </source>
</evidence>
<dbReference type="Proteomes" id="UP001177341">
    <property type="component" value="Unassembled WGS sequence"/>
</dbReference>
<dbReference type="GeneID" id="89457725"/>
<reference evidence="1" key="1">
    <citation type="submission" date="2023-07" db="EMBL/GenBank/DDBJ databases">
        <title>Genome content predicts the carbon catabolic preferences of heterotrophic bacteria.</title>
        <authorList>
            <person name="Gralka M."/>
        </authorList>
    </citation>
    <scope>NUCLEOTIDE SEQUENCE</scope>
    <source>
        <strain evidence="2">5G01</strain>
        <strain evidence="1">I2M16</strain>
    </source>
</reference>
<accession>A0AAW7XK90</accession>
<dbReference type="GO" id="GO:0046653">
    <property type="term" value="P:tetrahydrofolate metabolic process"/>
    <property type="evidence" value="ECO:0007669"/>
    <property type="project" value="InterPro"/>
</dbReference>
<dbReference type="RefSeq" id="WP_075179400.1">
    <property type="nucleotide sequence ID" value="NZ_CAXHZV010000004.1"/>
</dbReference>
<dbReference type="InterPro" id="IPR038561">
    <property type="entry name" value="SoxD_sf"/>
</dbReference>
<sequence>MFHIYCPHCAEYREEDEFHAKGQAHIVRPLDPDNCSDAEWGNYMYFRPNPKGLRHEIWYHSAGCRKFFNMTRDTVTYEIKEVYLIGQQPQFTADAL</sequence>
<dbReference type="GO" id="GO:0008115">
    <property type="term" value="F:sarcosine oxidase activity"/>
    <property type="evidence" value="ECO:0007669"/>
    <property type="project" value="InterPro"/>
</dbReference>
<dbReference type="EMBL" id="JAUYVO010000004">
    <property type="protein sequence ID" value="MDP2522384.1"/>
    <property type="molecule type" value="Genomic_DNA"/>
</dbReference>
<protein>
    <submittedName>
        <fullName evidence="1">Sarcosine oxidase subunit delta</fullName>
    </submittedName>
</protein>
<dbReference type="Proteomes" id="UP001169862">
    <property type="component" value="Unassembled WGS sequence"/>
</dbReference>
<evidence type="ECO:0000313" key="2">
    <source>
        <dbReference type="EMBL" id="MDP2522384.1"/>
    </source>
</evidence>
<dbReference type="EMBL" id="JAUOPG010000004">
    <property type="protein sequence ID" value="MDO6453474.1"/>
    <property type="molecule type" value="Genomic_DNA"/>
</dbReference>
<comment type="caution">
    <text evidence="1">The sequence shown here is derived from an EMBL/GenBank/DDBJ whole genome shotgun (WGS) entry which is preliminary data.</text>
</comment>
<evidence type="ECO:0000313" key="3">
    <source>
        <dbReference type="Proteomes" id="UP001169862"/>
    </source>
</evidence>
<dbReference type="AlphaFoldDB" id="A0AAW7XK90"/>
<evidence type="ECO:0000313" key="4">
    <source>
        <dbReference type="Proteomes" id="UP001177341"/>
    </source>
</evidence>
<keyword evidence="4" id="KW-1185">Reference proteome</keyword>
<dbReference type="NCBIfam" id="TIGR01374">
    <property type="entry name" value="soxD"/>
    <property type="match status" value="1"/>
</dbReference>